<dbReference type="RefSeq" id="WP_314730699.1">
    <property type="nucleotide sequence ID" value="NZ_CAUTDC010000004.1"/>
</dbReference>
<dbReference type="PROSITE" id="PS51170">
    <property type="entry name" value="CW"/>
    <property type="match status" value="4"/>
</dbReference>
<gene>
    <name evidence="3" type="ORF">HXM93_05865</name>
</gene>
<dbReference type="EMBL" id="JABZRD010000343">
    <property type="protein sequence ID" value="MBF1284040.1"/>
    <property type="molecule type" value="Genomic_DNA"/>
</dbReference>
<sequence length="464" mass="52854">MKEQSIRKSFVLIVCLFFVLFFRENGFAASSPIRNIRVKVQSRLEPGDSPGDIRIEGAEAEAHEVVAMAKGSNFTITKAEWGSGKKSYVTVGDELKVVLVLTPVDVTTNFFQAAYHSGTFHIEGGSYVSAKREGDDLHLTVKLKAVQGRYDAPVSVDWNARTLGQVSWTPGQSDSHSYQVQLFRNGNRIFELARLNATQYNFYPYMTKAGNYTVRVKTILKNDKEKNYAGSSTYSESSELVIDDRDVSDGKGRVGDKVVSGTEKKVGWDKDGNEYVYRLPSGALLTGWGHIGGYWYYFRPDGKMAKRWENVNGKWYFFHENGDMAVGWIKDNNNWYYLVPDNEAVNGLVSGEMLGQGWHIISGRYYYMEESGRMHKGWLLDQGRWYYLNELENSLEGVMFSGFMVRNEKTYYLNSNGAMETGWVSIDGNWYYFQKDSGEMLRNTWVDGFPLNADGILDENSFRR</sequence>
<evidence type="ECO:0000313" key="3">
    <source>
        <dbReference type="EMBL" id="MBF1284040.1"/>
    </source>
</evidence>
<accession>A0A930GY27</accession>
<feature type="repeat" description="Cell wall-binding" evidence="2">
    <location>
        <begin position="305"/>
        <end position="324"/>
    </location>
</feature>
<dbReference type="InterPro" id="IPR018337">
    <property type="entry name" value="Cell_wall/Cho-bd_repeat"/>
</dbReference>
<dbReference type="Pfam" id="PF19127">
    <property type="entry name" value="Choline_bind_3"/>
    <property type="match status" value="4"/>
</dbReference>
<dbReference type="SUPFAM" id="SSF69360">
    <property type="entry name" value="Cell wall binding repeat"/>
    <property type="match status" value="2"/>
</dbReference>
<dbReference type="AlphaFoldDB" id="A0A930GY27"/>
<name>A0A930GY27_9FIRM</name>
<feature type="repeat" description="Cell wall-binding" evidence="2">
    <location>
        <begin position="285"/>
        <end position="304"/>
    </location>
</feature>
<dbReference type="Proteomes" id="UP000709351">
    <property type="component" value="Unassembled WGS sequence"/>
</dbReference>
<dbReference type="Gene3D" id="2.10.270.10">
    <property type="entry name" value="Cholin Binding"/>
    <property type="match status" value="4"/>
</dbReference>
<protein>
    <submittedName>
        <fullName evidence="3">N-acetylmuramoyl-L-alanine amidase family protein</fullName>
    </submittedName>
</protein>
<evidence type="ECO:0000256" key="1">
    <source>
        <dbReference type="ARBA" id="ARBA00022737"/>
    </source>
</evidence>
<feature type="repeat" description="Cell wall-binding" evidence="2">
    <location>
        <begin position="325"/>
        <end position="344"/>
    </location>
</feature>
<keyword evidence="1" id="KW-0677">Repeat</keyword>
<evidence type="ECO:0000313" key="4">
    <source>
        <dbReference type="Proteomes" id="UP000709351"/>
    </source>
</evidence>
<evidence type="ECO:0000256" key="2">
    <source>
        <dbReference type="PROSITE-ProRule" id="PRU00591"/>
    </source>
</evidence>
<reference evidence="3" key="1">
    <citation type="submission" date="2020-04" db="EMBL/GenBank/DDBJ databases">
        <title>Deep metagenomics examines the oral microbiome during advanced dental caries in children, revealing novel taxa and co-occurrences with host molecules.</title>
        <authorList>
            <person name="Baker J.L."/>
            <person name="Morton J.T."/>
            <person name="Dinis M."/>
            <person name="Alvarez R."/>
            <person name="Tran N.C."/>
            <person name="Knight R."/>
            <person name="Edlund A."/>
        </authorList>
    </citation>
    <scope>NUCLEOTIDE SEQUENCE</scope>
    <source>
        <strain evidence="3">JCVI_24_bin.2</strain>
    </source>
</reference>
<organism evidence="3 4">
    <name type="scientific">Oribacterium parvum</name>
    <dbReference type="NCBI Taxonomy" id="1501329"/>
    <lineage>
        <taxon>Bacteria</taxon>
        <taxon>Bacillati</taxon>
        <taxon>Bacillota</taxon>
        <taxon>Clostridia</taxon>
        <taxon>Lachnospirales</taxon>
        <taxon>Lachnospiraceae</taxon>
        <taxon>Oribacterium</taxon>
    </lineage>
</organism>
<feature type="repeat" description="Cell wall-binding" evidence="2">
    <location>
        <begin position="420"/>
        <end position="439"/>
    </location>
</feature>
<comment type="caution">
    <text evidence="3">The sequence shown here is derived from an EMBL/GenBank/DDBJ whole genome shotgun (WGS) entry which is preliminary data.</text>
</comment>
<proteinExistence type="predicted"/>